<keyword evidence="3" id="KW-1185">Reference proteome</keyword>
<name>A0A5B6TGR7_9BACT</name>
<comment type="caution">
    <text evidence="2">The sequence shown here is derived from an EMBL/GenBank/DDBJ whole genome shotgun (WGS) entry which is preliminary data.</text>
</comment>
<keyword evidence="1" id="KW-0472">Membrane</keyword>
<evidence type="ECO:0000313" key="3">
    <source>
        <dbReference type="Proteomes" id="UP000324133"/>
    </source>
</evidence>
<dbReference type="EMBL" id="VKKY01000002">
    <property type="protein sequence ID" value="KAA3438452.1"/>
    <property type="molecule type" value="Genomic_DNA"/>
</dbReference>
<reference evidence="2 3" key="1">
    <citation type="submission" date="2019-07" db="EMBL/GenBank/DDBJ databases">
        <title>Rufibacter sp. nov., isolated from lake sediment.</title>
        <authorList>
            <person name="Qu J.-H."/>
        </authorList>
    </citation>
    <scope>NUCLEOTIDE SEQUENCE [LARGE SCALE GENOMIC DNA]</scope>
    <source>
        <strain evidence="2 3">NBS58-1</strain>
    </source>
</reference>
<feature type="transmembrane region" description="Helical" evidence="1">
    <location>
        <begin position="16"/>
        <end position="35"/>
    </location>
</feature>
<gene>
    <name evidence="2" type="ORF">FOA19_14550</name>
</gene>
<sequence>METTIDKIMNPSNWEAYAAVYAAVLSTILALNSTLKKRKYSSIRLFIECRETKDKKEINILSILVANVCFRPVTITEISFGIGNDYYFQTIIYTHKCEPAIEL</sequence>
<proteinExistence type="predicted"/>
<dbReference type="AlphaFoldDB" id="A0A5B6TGR7"/>
<keyword evidence="1" id="KW-1133">Transmembrane helix</keyword>
<protein>
    <submittedName>
        <fullName evidence="2">Uncharacterized protein</fullName>
    </submittedName>
</protein>
<keyword evidence="1" id="KW-0812">Transmembrane</keyword>
<evidence type="ECO:0000313" key="2">
    <source>
        <dbReference type="EMBL" id="KAA3438452.1"/>
    </source>
</evidence>
<dbReference type="Proteomes" id="UP000324133">
    <property type="component" value="Unassembled WGS sequence"/>
</dbReference>
<accession>A0A5B6TGR7</accession>
<organism evidence="2 3">
    <name type="scientific">Rufibacter hautae</name>
    <dbReference type="NCBI Taxonomy" id="2595005"/>
    <lineage>
        <taxon>Bacteria</taxon>
        <taxon>Pseudomonadati</taxon>
        <taxon>Bacteroidota</taxon>
        <taxon>Cytophagia</taxon>
        <taxon>Cytophagales</taxon>
        <taxon>Hymenobacteraceae</taxon>
        <taxon>Rufibacter</taxon>
    </lineage>
</organism>
<dbReference type="RefSeq" id="WP_149091510.1">
    <property type="nucleotide sequence ID" value="NZ_VKKY01000002.1"/>
</dbReference>
<evidence type="ECO:0000256" key="1">
    <source>
        <dbReference type="SAM" id="Phobius"/>
    </source>
</evidence>